<comment type="caution">
    <text evidence="1">The sequence shown here is derived from an EMBL/GenBank/DDBJ whole genome shotgun (WGS) entry which is preliminary data.</text>
</comment>
<dbReference type="Proteomes" id="UP001221757">
    <property type="component" value="Unassembled WGS sequence"/>
</dbReference>
<protein>
    <submittedName>
        <fullName evidence="1">Uncharacterized protein</fullName>
    </submittedName>
</protein>
<organism evidence="1 2">
    <name type="scientific">Mycena rosella</name>
    <name type="common">Pink bonnet</name>
    <name type="synonym">Agaricus rosellus</name>
    <dbReference type="NCBI Taxonomy" id="1033263"/>
    <lineage>
        <taxon>Eukaryota</taxon>
        <taxon>Fungi</taxon>
        <taxon>Dikarya</taxon>
        <taxon>Basidiomycota</taxon>
        <taxon>Agaricomycotina</taxon>
        <taxon>Agaricomycetes</taxon>
        <taxon>Agaricomycetidae</taxon>
        <taxon>Agaricales</taxon>
        <taxon>Marasmiineae</taxon>
        <taxon>Mycenaceae</taxon>
        <taxon>Mycena</taxon>
    </lineage>
</organism>
<reference evidence="1" key="1">
    <citation type="submission" date="2023-03" db="EMBL/GenBank/DDBJ databases">
        <title>Massive genome expansion in bonnet fungi (Mycena s.s.) driven by repeated elements and novel gene families across ecological guilds.</title>
        <authorList>
            <consortium name="Lawrence Berkeley National Laboratory"/>
            <person name="Harder C.B."/>
            <person name="Miyauchi S."/>
            <person name="Viragh M."/>
            <person name="Kuo A."/>
            <person name="Thoen E."/>
            <person name="Andreopoulos B."/>
            <person name="Lu D."/>
            <person name="Skrede I."/>
            <person name="Drula E."/>
            <person name="Henrissat B."/>
            <person name="Morin E."/>
            <person name="Kohler A."/>
            <person name="Barry K."/>
            <person name="LaButti K."/>
            <person name="Morin E."/>
            <person name="Salamov A."/>
            <person name="Lipzen A."/>
            <person name="Mereny Z."/>
            <person name="Hegedus B."/>
            <person name="Baldrian P."/>
            <person name="Stursova M."/>
            <person name="Weitz H."/>
            <person name="Taylor A."/>
            <person name="Grigoriev I.V."/>
            <person name="Nagy L.G."/>
            <person name="Martin F."/>
            <person name="Kauserud H."/>
        </authorList>
    </citation>
    <scope>NUCLEOTIDE SEQUENCE</scope>
    <source>
        <strain evidence="1">CBHHK067</strain>
    </source>
</reference>
<dbReference type="AlphaFoldDB" id="A0AAD7D8W8"/>
<gene>
    <name evidence="1" type="ORF">B0H17DRAFT_1204708</name>
</gene>
<accession>A0AAD7D8W8</accession>
<name>A0AAD7D8W8_MYCRO</name>
<sequence>MPSRFCRLQSNSRPSHPGYAALLWPTGGTDPVWLGSTNADDLETATPLITTMQDGMEGTHMLTIIHTAQEVGTKQLVNSSILGMLDR</sequence>
<evidence type="ECO:0000313" key="1">
    <source>
        <dbReference type="EMBL" id="KAJ7685882.1"/>
    </source>
</evidence>
<dbReference type="EMBL" id="JARKIE010000102">
    <property type="protein sequence ID" value="KAJ7685882.1"/>
    <property type="molecule type" value="Genomic_DNA"/>
</dbReference>
<keyword evidence="2" id="KW-1185">Reference proteome</keyword>
<evidence type="ECO:0000313" key="2">
    <source>
        <dbReference type="Proteomes" id="UP001221757"/>
    </source>
</evidence>
<proteinExistence type="predicted"/>